<organism evidence="1 2">
    <name type="scientific">Periweissella fabaria</name>
    <dbReference type="NCBI Taxonomy" id="546157"/>
    <lineage>
        <taxon>Bacteria</taxon>
        <taxon>Bacillati</taxon>
        <taxon>Bacillota</taxon>
        <taxon>Bacilli</taxon>
        <taxon>Lactobacillales</taxon>
        <taxon>Lactobacillaceae</taxon>
        <taxon>Periweissella</taxon>
    </lineage>
</organism>
<keyword evidence="2" id="KW-1185">Reference proteome</keyword>
<reference evidence="1 2" key="1">
    <citation type="submission" date="2021-11" db="EMBL/GenBank/DDBJ databases">
        <authorList>
            <person name="Depoorter E."/>
        </authorList>
    </citation>
    <scope>NUCLEOTIDE SEQUENCE [LARGE SCALE GENOMIC DNA]</scope>
    <source>
        <strain evidence="1 2">LMG 24289</strain>
    </source>
</reference>
<comment type="caution">
    <text evidence="1">The sequence shown here is derived from an EMBL/GenBank/DDBJ whole genome shotgun (WGS) entry which is preliminary data.</text>
</comment>
<gene>
    <name evidence="1" type="ORF">WFA24289_00248</name>
</gene>
<evidence type="ECO:0000313" key="1">
    <source>
        <dbReference type="EMBL" id="CAH0415950.1"/>
    </source>
</evidence>
<protein>
    <submittedName>
        <fullName evidence="1">Uncharacterized protein</fullName>
    </submittedName>
</protein>
<dbReference type="Proteomes" id="UP000789707">
    <property type="component" value="Unassembled WGS sequence"/>
</dbReference>
<evidence type="ECO:0000313" key="2">
    <source>
        <dbReference type="Proteomes" id="UP000789707"/>
    </source>
</evidence>
<proteinExistence type="predicted"/>
<dbReference type="RefSeq" id="WP_230096020.1">
    <property type="nucleotide sequence ID" value="NZ_CAKKNS010000001.1"/>
</dbReference>
<name>A0ABM8Z3R8_9LACO</name>
<dbReference type="EMBL" id="CAKKNS010000001">
    <property type="protein sequence ID" value="CAH0415950.1"/>
    <property type="molecule type" value="Genomic_DNA"/>
</dbReference>
<sequence>MTEFYGIVKTDGSFIVEKTKGTAFSVRLYETKETAKRVLARKKKDYYESAGLHIAKVTTVLEEIEND</sequence>
<accession>A0ABM8Z3R8</accession>